<reference evidence="2 3" key="1">
    <citation type="submission" date="2015-08" db="EMBL/GenBank/DDBJ databases">
        <title>Next Generation Sequencing and Analysis of the Genome of Puccinia sorghi L Schw, the Causal Agent of Maize Common Rust.</title>
        <authorList>
            <person name="Rochi L."/>
            <person name="Burguener G."/>
            <person name="Darino M."/>
            <person name="Turjanski A."/>
            <person name="Kreff E."/>
            <person name="Dieguez M.J."/>
            <person name="Sacco F."/>
        </authorList>
    </citation>
    <scope>NUCLEOTIDE SEQUENCE [LARGE SCALE GENOMIC DNA]</scope>
    <source>
        <strain evidence="2 3">RO10H11247</strain>
    </source>
</reference>
<evidence type="ECO:0000313" key="2">
    <source>
        <dbReference type="EMBL" id="KNZ44725.1"/>
    </source>
</evidence>
<name>A0A0L6UAA9_9BASI</name>
<accession>A0A0L6UAA9</accession>
<dbReference type="VEuPathDB" id="FungiDB:VP01_889g10"/>
<feature type="region of interest" description="Disordered" evidence="1">
    <location>
        <begin position="96"/>
        <end position="115"/>
    </location>
</feature>
<feature type="compositionally biased region" description="Low complexity" evidence="1">
    <location>
        <begin position="100"/>
        <end position="110"/>
    </location>
</feature>
<dbReference type="Proteomes" id="UP000037035">
    <property type="component" value="Unassembled WGS sequence"/>
</dbReference>
<dbReference type="OrthoDB" id="3269001at2759"/>
<protein>
    <submittedName>
        <fullName evidence="2">Uncharacterized protein</fullName>
    </submittedName>
</protein>
<dbReference type="AlphaFoldDB" id="A0A0L6UAA9"/>
<keyword evidence="3" id="KW-1185">Reference proteome</keyword>
<dbReference type="STRING" id="27349.A0A0L6UAA9"/>
<evidence type="ECO:0000256" key="1">
    <source>
        <dbReference type="SAM" id="MobiDB-lite"/>
    </source>
</evidence>
<evidence type="ECO:0000313" key="3">
    <source>
        <dbReference type="Proteomes" id="UP000037035"/>
    </source>
</evidence>
<comment type="caution">
    <text evidence="2">The sequence shown here is derived from an EMBL/GenBank/DDBJ whole genome shotgun (WGS) entry which is preliminary data.</text>
</comment>
<organism evidence="2 3">
    <name type="scientific">Puccinia sorghi</name>
    <dbReference type="NCBI Taxonomy" id="27349"/>
    <lineage>
        <taxon>Eukaryota</taxon>
        <taxon>Fungi</taxon>
        <taxon>Dikarya</taxon>
        <taxon>Basidiomycota</taxon>
        <taxon>Pucciniomycotina</taxon>
        <taxon>Pucciniomycetes</taxon>
        <taxon>Pucciniales</taxon>
        <taxon>Pucciniaceae</taxon>
        <taxon>Puccinia</taxon>
    </lineage>
</organism>
<gene>
    <name evidence="2" type="ORF">VP01_889g10</name>
</gene>
<sequence length="337" mass="38370">MITMSNILKPLIEKLLLKLCARLARNQRTFPWKITRRTSRHISVAFMEGSNDNQCQINSIQTVWVNNVVLGMIHNWYEGVLQHHFQIRWGFNAKAKTPYSNSSTNENSNSDDLRDKNSTLTITEKTNLQQLLPTFISPPGIASVPKGVETESNGKLKASEFHSVFAEHLPLVALEDFGSACLIEFTHFFESRLITEESCAKFYINYKFYCRTSEPLFQEISIWPNHHYALQISQLSQKFVPLINLSEFGGERLNGMLQSFSAKNLLGKRFARCNTDEVKELNGLIQVCSTTGQTGQMEGSMIKCFCKIQQLAHKKEFSKLGTTLPNKDVNNHLTLEI</sequence>
<dbReference type="EMBL" id="LAVV01014492">
    <property type="protein sequence ID" value="KNZ44725.1"/>
    <property type="molecule type" value="Genomic_DNA"/>
</dbReference>
<proteinExistence type="predicted"/>